<dbReference type="InterPro" id="IPR036938">
    <property type="entry name" value="PAP2/HPO_sf"/>
</dbReference>
<proteinExistence type="predicted"/>
<dbReference type="RefSeq" id="WP_187084644.1">
    <property type="nucleotide sequence ID" value="NZ_JACORU010000015.1"/>
</dbReference>
<dbReference type="CDD" id="cd03394">
    <property type="entry name" value="PAP2_like_5"/>
    <property type="match status" value="1"/>
</dbReference>
<dbReference type="PANTHER" id="PTHR14969">
    <property type="entry name" value="SPHINGOSINE-1-PHOSPHATE PHOSPHOHYDROLASE"/>
    <property type="match status" value="1"/>
</dbReference>
<accession>A0A923S8J4</accession>
<keyword evidence="4" id="KW-1185">Reference proteome</keyword>
<dbReference type="PANTHER" id="PTHR14969:SF13">
    <property type="entry name" value="AT30094P"/>
    <property type="match status" value="1"/>
</dbReference>
<dbReference type="Proteomes" id="UP000596827">
    <property type="component" value="Unassembled WGS sequence"/>
</dbReference>
<reference evidence="3" key="1">
    <citation type="submission" date="2020-08" db="EMBL/GenBank/DDBJ databases">
        <title>Ramlibacter sp. GTP1 16S ribosomal RNA gene genome sequencing and assembly.</title>
        <authorList>
            <person name="Kang M."/>
        </authorList>
    </citation>
    <scope>NUCLEOTIDE SEQUENCE</scope>
    <source>
        <strain evidence="3">GTP1</strain>
    </source>
</reference>
<dbReference type="InterPro" id="IPR000326">
    <property type="entry name" value="PAP2/HPO"/>
</dbReference>
<name>A0A923S8J4_9BURK</name>
<keyword evidence="1" id="KW-0732">Signal</keyword>
<sequence length="182" mass="19783">MTTFLRIAAASAGVLVALSAQAQTEISRKDRFGQVMRVALPAAAMAVGVYHDDMEGVRQLVFSTALAAGSTEVLKKLVREERPDGREKDSFPSGHAAVTFAAAGFVHQRYSLQWALPFYALATATAYKRVHTHNHFTRDVVAGAAVGVLSSWAFTGRYTTPRSTASIGYFDKAVVLNYTHTW</sequence>
<evidence type="ECO:0000313" key="4">
    <source>
        <dbReference type="Proteomes" id="UP000596827"/>
    </source>
</evidence>
<feature type="chain" id="PRO_5037206258" evidence="1">
    <location>
        <begin position="23"/>
        <end position="182"/>
    </location>
</feature>
<feature type="signal peptide" evidence="1">
    <location>
        <begin position="1"/>
        <end position="22"/>
    </location>
</feature>
<organism evidence="3 4">
    <name type="scientific">Ramlibacter albus</name>
    <dbReference type="NCBI Taxonomy" id="2079448"/>
    <lineage>
        <taxon>Bacteria</taxon>
        <taxon>Pseudomonadati</taxon>
        <taxon>Pseudomonadota</taxon>
        <taxon>Betaproteobacteria</taxon>
        <taxon>Burkholderiales</taxon>
        <taxon>Comamonadaceae</taxon>
        <taxon>Ramlibacter</taxon>
    </lineage>
</organism>
<dbReference type="AlphaFoldDB" id="A0A923S8J4"/>
<comment type="caution">
    <text evidence="3">The sequence shown here is derived from an EMBL/GenBank/DDBJ whole genome shotgun (WGS) entry which is preliminary data.</text>
</comment>
<dbReference type="Gene3D" id="1.20.144.10">
    <property type="entry name" value="Phosphatidic acid phosphatase type 2/haloperoxidase"/>
    <property type="match status" value="1"/>
</dbReference>
<evidence type="ECO:0000313" key="3">
    <source>
        <dbReference type="EMBL" id="MBC5768157.1"/>
    </source>
</evidence>
<dbReference type="EMBL" id="JACORU010000015">
    <property type="protein sequence ID" value="MBC5768157.1"/>
    <property type="molecule type" value="Genomic_DNA"/>
</dbReference>
<dbReference type="Pfam" id="PF01569">
    <property type="entry name" value="PAP2"/>
    <property type="match status" value="1"/>
</dbReference>
<dbReference type="SMART" id="SM00014">
    <property type="entry name" value="acidPPc"/>
    <property type="match status" value="1"/>
</dbReference>
<protein>
    <submittedName>
        <fullName evidence="3">Phosphatase PAP2 family protein</fullName>
    </submittedName>
</protein>
<evidence type="ECO:0000259" key="2">
    <source>
        <dbReference type="SMART" id="SM00014"/>
    </source>
</evidence>
<dbReference type="SUPFAM" id="SSF48317">
    <property type="entry name" value="Acid phosphatase/Vanadium-dependent haloperoxidase"/>
    <property type="match status" value="1"/>
</dbReference>
<feature type="domain" description="Phosphatidic acid phosphatase type 2/haloperoxidase" evidence="2">
    <location>
        <begin position="60"/>
        <end position="155"/>
    </location>
</feature>
<evidence type="ECO:0000256" key="1">
    <source>
        <dbReference type="SAM" id="SignalP"/>
    </source>
</evidence>
<gene>
    <name evidence="3" type="ORF">H8R02_27075</name>
</gene>